<evidence type="ECO:0000256" key="11">
    <source>
        <dbReference type="ARBA" id="ARBA00022741"/>
    </source>
</evidence>
<evidence type="ECO:0000256" key="22">
    <source>
        <dbReference type="PIRNR" id="PIRNR001563"/>
    </source>
</evidence>
<dbReference type="InterPro" id="IPR001645">
    <property type="entry name" value="Folylpolyglutamate_synth"/>
</dbReference>
<evidence type="ECO:0000256" key="20">
    <source>
        <dbReference type="ARBA" id="ARBA00049035"/>
    </source>
</evidence>
<comment type="function">
    <text evidence="2">Functions in two distinct reactions of the de novo folate biosynthetic pathway. Catalyzes the addition of a glutamate residue to dihydropteroate (7,8-dihydropteroate or H2Pte) to form dihydrofolate (7,8-dihydrofolate monoglutamate or H2Pte-Glu). Also catalyzes successive additions of L-glutamate to tetrahydrofolate or 10-formyltetrahydrofolate or 5,10-methylenetetrahydrofolate, leading to folylpolyglutamate derivatives.</text>
</comment>
<dbReference type="PROSITE" id="PS01012">
    <property type="entry name" value="FOLYLPOLYGLU_SYNT_2"/>
    <property type="match status" value="1"/>
</dbReference>
<dbReference type="EC" id="6.3.2.17" evidence="7"/>
<dbReference type="GO" id="GO:0046656">
    <property type="term" value="P:folic acid biosynthetic process"/>
    <property type="evidence" value="ECO:0007669"/>
    <property type="project" value="UniProtKB-KW"/>
</dbReference>
<dbReference type="GO" id="GO:0046654">
    <property type="term" value="P:tetrahydrofolate biosynthetic process"/>
    <property type="evidence" value="ECO:0007669"/>
    <property type="project" value="UniProtKB-UniPathway"/>
</dbReference>
<dbReference type="Pfam" id="PF08245">
    <property type="entry name" value="Mur_ligase_M"/>
    <property type="match status" value="1"/>
</dbReference>
<evidence type="ECO:0000313" key="26">
    <source>
        <dbReference type="Proteomes" id="UP000193391"/>
    </source>
</evidence>
<dbReference type="InterPro" id="IPR004101">
    <property type="entry name" value="Mur_ligase_C"/>
</dbReference>
<evidence type="ECO:0000256" key="10">
    <source>
        <dbReference type="ARBA" id="ARBA00022723"/>
    </source>
</evidence>
<evidence type="ECO:0000256" key="16">
    <source>
        <dbReference type="ARBA" id="ARBA00030592"/>
    </source>
</evidence>
<keyword evidence="11 22" id="KW-0547">Nucleotide-binding</keyword>
<dbReference type="InterPro" id="IPR036615">
    <property type="entry name" value="Mur_ligase_C_dom_sf"/>
</dbReference>
<dbReference type="FunFam" id="3.40.1190.10:FF:000011">
    <property type="entry name" value="Folylpolyglutamate synthase/dihydrofolate synthase"/>
    <property type="match status" value="1"/>
</dbReference>
<protein>
    <recommendedName>
        <fullName evidence="8">Dihydrofolate synthase/folylpolyglutamate synthase</fullName>
        <ecNumber evidence="6">6.3.2.12</ecNumber>
        <ecNumber evidence="7">6.3.2.17</ecNumber>
    </recommendedName>
    <alternativeName>
        <fullName evidence="17">Folylpoly-gamma-glutamate synthetase-dihydrofolate synthetase</fullName>
    </alternativeName>
    <alternativeName>
        <fullName evidence="15">Folylpolyglutamate synthetase</fullName>
    </alternativeName>
    <alternativeName>
        <fullName evidence="16">Tetrahydrofolylpolyglutamate synthase</fullName>
    </alternativeName>
</protein>
<dbReference type="Pfam" id="PF02875">
    <property type="entry name" value="Mur_ligase_C"/>
    <property type="match status" value="1"/>
</dbReference>
<evidence type="ECO:0000256" key="1">
    <source>
        <dbReference type="ARBA" id="ARBA00001946"/>
    </source>
</evidence>
<comment type="catalytic activity">
    <reaction evidence="18">
        <text>(6S)-5,6,7,8-tetrahydrofolyl-(gamma-L-Glu)(n) + L-glutamate + ATP = (6S)-5,6,7,8-tetrahydrofolyl-(gamma-L-Glu)(n+1) + ADP + phosphate + H(+)</text>
        <dbReference type="Rhea" id="RHEA:10580"/>
        <dbReference type="Rhea" id="RHEA-COMP:14738"/>
        <dbReference type="Rhea" id="RHEA-COMP:14740"/>
        <dbReference type="ChEBI" id="CHEBI:15378"/>
        <dbReference type="ChEBI" id="CHEBI:29985"/>
        <dbReference type="ChEBI" id="CHEBI:30616"/>
        <dbReference type="ChEBI" id="CHEBI:43474"/>
        <dbReference type="ChEBI" id="CHEBI:141005"/>
        <dbReference type="ChEBI" id="CHEBI:456216"/>
        <dbReference type="EC" id="6.3.2.17"/>
    </reaction>
</comment>
<dbReference type="GO" id="GO:0046872">
    <property type="term" value="F:metal ion binding"/>
    <property type="evidence" value="ECO:0007669"/>
    <property type="project" value="UniProtKB-KW"/>
</dbReference>
<keyword evidence="26" id="KW-1185">Reference proteome</keyword>
<dbReference type="GO" id="GO:0005737">
    <property type="term" value="C:cytoplasm"/>
    <property type="evidence" value="ECO:0007669"/>
    <property type="project" value="TreeGrafter"/>
</dbReference>
<comment type="pathway">
    <text evidence="4">Cofactor biosynthesis; tetrahydrofolylpolyglutamate biosynthesis.</text>
</comment>
<keyword evidence="9 22" id="KW-0436">Ligase</keyword>
<name>A0A1Y2L458_9PROT</name>
<dbReference type="InterPro" id="IPR036565">
    <property type="entry name" value="Mur-like_cat_sf"/>
</dbReference>
<feature type="domain" description="Mur ligase central" evidence="24">
    <location>
        <begin position="50"/>
        <end position="265"/>
    </location>
</feature>
<dbReference type="EC" id="6.3.2.12" evidence="6"/>
<comment type="similarity">
    <text evidence="5 22">Belongs to the folylpolyglutamate synthase family.</text>
</comment>
<evidence type="ECO:0000256" key="15">
    <source>
        <dbReference type="ARBA" id="ARBA00030048"/>
    </source>
</evidence>
<evidence type="ECO:0000256" key="18">
    <source>
        <dbReference type="ARBA" id="ARBA00047493"/>
    </source>
</evidence>
<dbReference type="RefSeq" id="WP_143589500.1">
    <property type="nucleotide sequence ID" value="NZ_JFKA01000001.1"/>
</dbReference>
<evidence type="ECO:0000256" key="13">
    <source>
        <dbReference type="ARBA" id="ARBA00022842"/>
    </source>
</evidence>
<evidence type="ECO:0000256" key="19">
    <source>
        <dbReference type="ARBA" id="ARBA00047808"/>
    </source>
</evidence>
<dbReference type="Gene3D" id="3.40.1190.10">
    <property type="entry name" value="Mur-like, catalytic domain"/>
    <property type="match status" value="1"/>
</dbReference>
<accession>A0A1Y2L458</accession>
<comment type="catalytic activity">
    <reaction evidence="21">
        <text>7,8-dihydropteroate + L-glutamate + ATP = 7,8-dihydrofolate + ADP + phosphate + H(+)</text>
        <dbReference type="Rhea" id="RHEA:23584"/>
        <dbReference type="ChEBI" id="CHEBI:15378"/>
        <dbReference type="ChEBI" id="CHEBI:17839"/>
        <dbReference type="ChEBI" id="CHEBI:29985"/>
        <dbReference type="ChEBI" id="CHEBI:30616"/>
        <dbReference type="ChEBI" id="CHEBI:43474"/>
        <dbReference type="ChEBI" id="CHEBI:57451"/>
        <dbReference type="ChEBI" id="CHEBI:456216"/>
        <dbReference type="EC" id="6.3.2.12"/>
    </reaction>
</comment>
<keyword evidence="14" id="KW-0289">Folate biosynthesis</keyword>
<dbReference type="GO" id="GO:0008841">
    <property type="term" value="F:dihydrofolate synthase activity"/>
    <property type="evidence" value="ECO:0007669"/>
    <property type="project" value="UniProtKB-EC"/>
</dbReference>
<proteinExistence type="inferred from homology"/>
<comment type="cofactor">
    <cofactor evidence="1">
        <name>Mg(2+)</name>
        <dbReference type="ChEBI" id="CHEBI:18420"/>
    </cofactor>
</comment>
<keyword evidence="13" id="KW-0460">Magnesium</keyword>
<comment type="catalytic activity">
    <reaction evidence="19">
        <text>10-formyltetrahydrofolyl-(gamma-L-Glu)(n) + L-glutamate + ATP = 10-formyltetrahydrofolyl-(gamma-L-Glu)(n+1) + ADP + phosphate + H(+)</text>
        <dbReference type="Rhea" id="RHEA:51904"/>
        <dbReference type="Rhea" id="RHEA-COMP:13088"/>
        <dbReference type="Rhea" id="RHEA-COMP:14300"/>
        <dbReference type="ChEBI" id="CHEBI:15378"/>
        <dbReference type="ChEBI" id="CHEBI:29985"/>
        <dbReference type="ChEBI" id="CHEBI:30616"/>
        <dbReference type="ChEBI" id="CHEBI:43474"/>
        <dbReference type="ChEBI" id="CHEBI:134413"/>
        <dbReference type="ChEBI" id="CHEBI:456216"/>
        <dbReference type="EC" id="6.3.2.17"/>
    </reaction>
</comment>
<organism evidence="25 26">
    <name type="scientific">Thalassospira mesophila</name>
    <dbReference type="NCBI Taxonomy" id="1293891"/>
    <lineage>
        <taxon>Bacteria</taxon>
        <taxon>Pseudomonadati</taxon>
        <taxon>Pseudomonadota</taxon>
        <taxon>Alphaproteobacteria</taxon>
        <taxon>Rhodospirillales</taxon>
        <taxon>Thalassospiraceae</taxon>
        <taxon>Thalassospira</taxon>
    </lineage>
</organism>
<evidence type="ECO:0000259" key="23">
    <source>
        <dbReference type="Pfam" id="PF02875"/>
    </source>
</evidence>
<dbReference type="Proteomes" id="UP000193391">
    <property type="component" value="Unassembled WGS sequence"/>
</dbReference>
<evidence type="ECO:0000256" key="14">
    <source>
        <dbReference type="ARBA" id="ARBA00022909"/>
    </source>
</evidence>
<sequence>MQVSTSRSSAILHRLGLLHPKIIDLSLGRIATLLQKLGDPHLKLPPVIHIAGTNGKGSTLAYLRAIYEAAGLRVHTSTSPHLVTFHERIVLAGKQISEKNLCDLLEEVETINAGAQITYFEITQAAAFLAYSRVEADVLLLETGLGGRFDATNILPNPTLCVITPVSIDHQAFLGDTVEKIAFQKAGIMKPGAPCVIAPQVLPAFDVLTRHAGKVGTPLITNFAITAENDDGFDIHIDGEAVHLPAPALPGRHQYINAMVAAVAARSAGIAPAGADNIDFETISRGLKNAVWPARLHRLRKGPMFRILPEGAELVVDGGHNIAAAAVIADWLARNPVDGQTVVIMGMLSNRDVGAFLKPFAALVDGLAGVVIPGDEHQSHNAADIVSVAKELGIPAVATDGVQTGLLVLRNKFPNIKRVLILGSLYLAGHVLADHS</sequence>
<evidence type="ECO:0000256" key="2">
    <source>
        <dbReference type="ARBA" id="ARBA00002714"/>
    </source>
</evidence>
<evidence type="ECO:0000256" key="3">
    <source>
        <dbReference type="ARBA" id="ARBA00004799"/>
    </source>
</evidence>
<comment type="catalytic activity">
    <reaction evidence="20">
        <text>(6R)-5,10-methylenetetrahydrofolyl-(gamma-L-Glu)(n) + L-glutamate + ATP = (6R)-5,10-methylenetetrahydrofolyl-(gamma-L-Glu)(n+1) + ADP + phosphate + H(+)</text>
        <dbReference type="Rhea" id="RHEA:51912"/>
        <dbReference type="Rhea" id="RHEA-COMP:13257"/>
        <dbReference type="Rhea" id="RHEA-COMP:13258"/>
        <dbReference type="ChEBI" id="CHEBI:15378"/>
        <dbReference type="ChEBI" id="CHEBI:29985"/>
        <dbReference type="ChEBI" id="CHEBI:30616"/>
        <dbReference type="ChEBI" id="CHEBI:43474"/>
        <dbReference type="ChEBI" id="CHEBI:136572"/>
        <dbReference type="ChEBI" id="CHEBI:456216"/>
        <dbReference type="EC" id="6.3.2.17"/>
    </reaction>
</comment>
<comment type="caution">
    <text evidence="25">The sequence shown here is derived from an EMBL/GenBank/DDBJ whole genome shotgun (WGS) entry which is preliminary data.</text>
</comment>
<evidence type="ECO:0000256" key="8">
    <source>
        <dbReference type="ARBA" id="ARBA00019357"/>
    </source>
</evidence>
<evidence type="ECO:0000256" key="17">
    <source>
        <dbReference type="ARBA" id="ARBA00032510"/>
    </source>
</evidence>
<feature type="domain" description="Mur ligase C-terminal" evidence="23">
    <location>
        <begin position="310"/>
        <end position="402"/>
    </location>
</feature>
<dbReference type="PIRSF" id="PIRSF001563">
    <property type="entry name" value="Folylpolyglu_synth"/>
    <property type="match status" value="1"/>
</dbReference>
<dbReference type="Gene3D" id="3.90.190.20">
    <property type="entry name" value="Mur ligase, C-terminal domain"/>
    <property type="match status" value="1"/>
</dbReference>
<dbReference type="STRING" id="1293891.TMES_01300"/>
<keyword evidence="10" id="KW-0479">Metal-binding</keyword>
<evidence type="ECO:0000313" key="25">
    <source>
        <dbReference type="EMBL" id="OSQ40461.1"/>
    </source>
</evidence>
<dbReference type="OrthoDB" id="9809356at2"/>
<dbReference type="InterPro" id="IPR013221">
    <property type="entry name" value="Mur_ligase_cen"/>
</dbReference>
<gene>
    <name evidence="25" type="ORF">TMES_01300</name>
</gene>
<evidence type="ECO:0000256" key="4">
    <source>
        <dbReference type="ARBA" id="ARBA00005150"/>
    </source>
</evidence>
<comment type="pathway">
    <text evidence="3">Cofactor biosynthesis; tetrahydrofolate biosynthesis; 7,8-dihydrofolate from 2-amino-4-hydroxy-6-hydroxymethyl-7,8-dihydropteridine diphosphate and 4-aminobenzoate: step 2/2.</text>
</comment>
<dbReference type="SUPFAM" id="SSF53623">
    <property type="entry name" value="MurD-like peptide ligases, catalytic domain"/>
    <property type="match status" value="1"/>
</dbReference>
<dbReference type="SUPFAM" id="SSF53244">
    <property type="entry name" value="MurD-like peptide ligases, peptide-binding domain"/>
    <property type="match status" value="1"/>
</dbReference>
<dbReference type="AlphaFoldDB" id="A0A1Y2L458"/>
<evidence type="ECO:0000256" key="9">
    <source>
        <dbReference type="ARBA" id="ARBA00022598"/>
    </source>
</evidence>
<dbReference type="GO" id="GO:0005524">
    <property type="term" value="F:ATP binding"/>
    <property type="evidence" value="ECO:0007669"/>
    <property type="project" value="UniProtKB-KW"/>
</dbReference>
<dbReference type="GO" id="GO:0004326">
    <property type="term" value="F:tetrahydrofolylpolyglutamate synthase activity"/>
    <property type="evidence" value="ECO:0007669"/>
    <property type="project" value="UniProtKB-EC"/>
</dbReference>
<reference evidence="25 26" key="1">
    <citation type="submission" date="2014-03" db="EMBL/GenBank/DDBJ databases">
        <title>The draft genome sequence of Thalassospira mesophila JCM 18969.</title>
        <authorList>
            <person name="Lai Q."/>
            <person name="Shao Z."/>
        </authorList>
    </citation>
    <scope>NUCLEOTIDE SEQUENCE [LARGE SCALE GENOMIC DNA]</scope>
    <source>
        <strain evidence="25 26">JCM 18969</strain>
    </source>
</reference>
<evidence type="ECO:0000256" key="12">
    <source>
        <dbReference type="ARBA" id="ARBA00022840"/>
    </source>
</evidence>
<dbReference type="UniPathway" id="UPA00077">
    <property type="reaction ID" value="UER00157"/>
</dbReference>
<evidence type="ECO:0000256" key="21">
    <source>
        <dbReference type="ARBA" id="ARBA00049161"/>
    </source>
</evidence>
<evidence type="ECO:0000259" key="24">
    <source>
        <dbReference type="Pfam" id="PF08245"/>
    </source>
</evidence>
<dbReference type="PANTHER" id="PTHR11136">
    <property type="entry name" value="FOLYLPOLYGLUTAMATE SYNTHASE-RELATED"/>
    <property type="match status" value="1"/>
</dbReference>
<dbReference type="PANTHER" id="PTHR11136:SF0">
    <property type="entry name" value="DIHYDROFOLATE SYNTHETASE-RELATED"/>
    <property type="match status" value="1"/>
</dbReference>
<dbReference type="EMBL" id="JFKA01000001">
    <property type="protein sequence ID" value="OSQ40461.1"/>
    <property type="molecule type" value="Genomic_DNA"/>
</dbReference>
<dbReference type="NCBIfam" id="TIGR01499">
    <property type="entry name" value="folC"/>
    <property type="match status" value="1"/>
</dbReference>
<keyword evidence="12 22" id="KW-0067">ATP-binding</keyword>
<evidence type="ECO:0000256" key="6">
    <source>
        <dbReference type="ARBA" id="ARBA00013023"/>
    </source>
</evidence>
<dbReference type="InterPro" id="IPR018109">
    <property type="entry name" value="Folylpolyglutamate_synth_CS"/>
</dbReference>
<evidence type="ECO:0000256" key="7">
    <source>
        <dbReference type="ARBA" id="ARBA00013025"/>
    </source>
</evidence>
<evidence type="ECO:0000256" key="5">
    <source>
        <dbReference type="ARBA" id="ARBA00008276"/>
    </source>
</evidence>